<dbReference type="AlphaFoldDB" id="W4M8I4"/>
<keyword evidence="2" id="KW-1185">Reference proteome</keyword>
<gene>
    <name evidence="1" type="ORF">ETSY2_20055</name>
</gene>
<name>W4M8I4_9BACT</name>
<evidence type="ECO:0000313" key="2">
    <source>
        <dbReference type="Proteomes" id="UP000019140"/>
    </source>
</evidence>
<dbReference type="Proteomes" id="UP000019140">
    <property type="component" value="Unassembled WGS sequence"/>
</dbReference>
<reference evidence="1 2" key="1">
    <citation type="journal article" date="2014" name="Nature">
        <title>An environmental bacterial taxon with a large and distinct metabolic repertoire.</title>
        <authorList>
            <person name="Wilson M.C."/>
            <person name="Mori T."/>
            <person name="Ruckert C."/>
            <person name="Uria A.R."/>
            <person name="Helf M.J."/>
            <person name="Takada K."/>
            <person name="Gernert C."/>
            <person name="Steffens U.A."/>
            <person name="Heycke N."/>
            <person name="Schmitt S."/>
            <person name="Rinke C."/>
            <person name="Helfrich E.J."/>
            <person name="Brachmann A.O."/>
            <person name="Gurgui C."/>
            <person name="Wakimoto T."/>
            <person name="Kracht M."/>
            <person name="Crusemann M."/>
            <person name="Hentschel U."/>
            <person name="Abe I."/>
            <person name="Matsunaga S."/>
            <person name="Kalinowski J."/>
            <person name="Takeyama H."/>
            <person name="Piel J."/>
        </authorList>
    </citation>
    <scope>NUCLEOTIDE SEQUENCE [LARGE SCALE GENOMIC DNA]</scope>
    <source>
        <strain evidence="2">TSY2</strain>
    </source>
</reference>
<organism evidence="1 2">
    <name type="scientific">Candidatus Entotheonella gemina</name>
    <dbReference type="NCBI Taxonomy" id="1429439"/>
    <lineage>
        <taxon>Bacteria</taxon>
        <taxon>Pseudomonadati</taxon>
        <taxon>Nitrospinota/Tectimicrobiota group</taxon>
        <taxon>Candidatus Tectimicrobiota</taxon>
        <taxon>Candidatus Entotheonellia</taxon>
        <taxon>Candidatus Entotheonellales</taxon>
        <taxon>Candidatus Entotheonellaceae</taxon>
        <taxon>Candidatus Entotheonella</taxon>
    </lineage>
</organism>
<sequence length="274" mass="31274">MAQLRARYIESAWILTLLGLLLPACPSVEAETRVTYLILAETVEPLMIVRPDDPMAGGLFTDIVKTVFANSGYVIEPKVMPWQRMTTELRQSNNWIMHGSPAFFEPDIPYELSRVPVFPFNHVAVTLRDHDFPIRRPKDVFGRTVILVENFHYAGLDLYLNNPVAGRGSGDIKSVRAFSPAGTLRMLKHRRGDAVFGWRARLLYNLSHVGLRPDEVRFQDAAGIIPTQNMYFAYSPHWSETFKAFVNARLQTLQDDGTLHAIFQKYNEPKELLR</sequence>
<comment type="caution">
    <text evidence="1">The sequence shown here is derived from an EMBL/GenBank/DDBJ whole genome shotgun (WGS) entry which is preliminary data.</text>
</comment>
<accession>W4M8I4</accession>
<dbReference type="EMBL" id="AZHX01000828">
    <property type="protein sequence ID" value="ETX05937.1"/>
    <property type="molecule type" value="Genomic_DNA"/>
</dbReference>
<dbReference type="SUPFAM" id="SSF53850">
    <property type="entry name" value="Periplasmic binding protein-like II"/>
    <property type="match status" value="1"/>
</dbReference>
<proteinExistence type="predicted"/>
<dbReference type="Gene3D" id="3.40.190.10">
    <property type="entry name" value="Periplasmic binding protein-like II"/>
    <property type="match status" value="2"/>
</dbReference>
<dbReference type="HOGENOM" id="CLU_088519_0_0_7"/>
<evidence type="ECO:0000313" key="1">
    <source>
        <dbReference type="EMBL" id="ETX05937.1"/>
    </source>
</evidence>
<protein>
    <submittedName>
        <fullName evidence="1">Uncharacterized protein</fullName>
    </submittedName>
</protein>